<gene>
    <name evidence="1" type="ORF">METZ01_LOCUS300152</name>
</gene>
<dbReference type="EMBL" id="UINC01093127">
    <property type="protein sequence ID" value="SVC47298.1"/>
    <property type="molecule type" value="Genomic_DNA"/>
</dbReference>
<organism evidence="1">
    <name type="scientific">marine metagenome</name>
    <dbReference type="NCBI Taxonomy" id="408172"/>
    <lineage>
        <taxon>unclassified sequences</taxon>
        <taxon>metagenomes</taxon>
        <taxon>ecological metagenomes</taxon>
    </lineage>
</organism>
<reference evidence="1" key="1">
    <citation type="submission" date="2018-05" db="EMBL/GenBank/DDBJ databases">
        <authorList>
            <person name="Lanie J.A."/>
            <person name="Ng W.-L."/>
            <person name="Kazmierczak K.M."/>
            <person name="Andrzejewski T.M."/>
            <person name="Davidsen T.M."/>
            <person name="Wayne K.J."/>
            <person name="Tettelin H."/>
            <person name="Glass J.I."/>
            <person name="Rusch D."/>
            <person name="Podicherti R."/>
            <person name="Tsui H.-C.T."/>
            <person name="Winkler M.E."/>
        </authorList>
    </citation>
    <scope>NUCLEOTIDE SEQUENCE</scope>
</reference>
<name>A0A382MFJ7_9ZZZZ</name>
<protein>
    <submittedName>
        <fullName evidence="1">Uncharacterized protein</fullName>
    </submittedName>
</protein>
<dbReference type="AlphaFoldDB" id="A0A382MFJ7"/>
<sequence length="159" mass="17703">GVSGDVRSSLQNSFAAYDQLAQSLGAWYHNPPEWYAEPPWYAWNYLPPSTGNPLAGWYSTDQMGTEWWHGGGGQMPTDQLLGPEHDNIEWIHGSNVSTGSIQDYYEQVYAAQLAQLGWSTGFGLPIVGGEGSFYGPGSYDWEMPYQVPEFTMPWGPPIF</sequence>
<feature type="non-terminal residue" evidence="1">
    <location>
        <position position="1"/>
    </location>
</feature>
<evidence type="ECO:0000313" key="1">
    <source>
        <dbReference type="EMBL" id="SVC47298.1"/>
    </source>
</evidence>
<proteinExistence type="predicted"/>
<accession>A0A382MFJ7</accession>